<dbReference type="PANTHER" id="PTHR30097:SF4">
    <property type="entry name" value="SLR6042 PROTEIN"/>
    <property type="match status" value="1"/>
</dbReference>
<dbReference type="KEGG" id="bfn:OI25_8188"/>
<evidence type="ECO:0000259" key="5">
    <source>
        <dbReference type="Pfam" id="PF25971"/>
    </source>
</evidence>
<evidence type="ECO:0000313" key="11">
    <source>
        <dbReference type="Proteomes" id="UP000518681"/>
    </source>
</evidence>
<dbReference type="GO" id="GO:0015679">
    <property type="term" value="P:plasma membrane copper ion transport"/>
    <property type="evidence" value="ECO:0007669"/>
    <property type="project" value="TreeGrafter"/>
</dbReference>
<dbReference type="GO" id="GO:0046914">
    <property type="term" value="F:transition metal ion binding"/>
    <property type="evidence" value="ECO:0007669"/>
    <property type="project" value="TreeGrafter"/>
</dbReference>
<dbReference type="InterPro" id="IPR006143">
    <property type="entry name" value="RND_pump_MFP"/>
</dbReference>
<dbReference type="FunFam" id="2.40.30.170:FF:000010">
    <property type="entry name" value="Efflux RND transporter periplasmic adaptor subunit"/>
    <property type="match status" value="1"/>
</dbReference>
<dbReference type="SUPFAM" id="SSF111369">
    <property type="entry name" value="HlyD-like secretion proteins"/>
    <property type="match status" value="1"/>
</dbReference>
<dbReference type="Gene3D" id="2.40.30.170">
    <property type="match status" value="1"/>
</dbReference>
<feature type="domain" description="CzcB-like barrel-sandwich hybrid" evidence="6">
    <location>
        <begin position="192"/>
        <end position="335"/>
    </location>
</feature>
<evidence type="ECO:0000259" key="4">
    <source>
        <dbReference type="Pfam" id="PF25954"/>
    </source>
</evidence>
<dbReference type="Gene3D" id="2.40.420.20">
    <property type="match status" value="1"/>
</dbReference>
<dbReference type="EMBL" id="CP010024">
    <property type="protein sequence ID" value="AJZ56296.1"/>
    <property type="molecule type" value="Genomic_DNA"/>
</dbReference>
<dbReference type="GO" id="GO:0030288">
    <property type="term" value="C:outer membrane-bounded periplasmic space"/>
    <property type="evidence" value="ECO:0007669"/>
    <property type="project" value="TreeGrafter"/>
</dbReference>
<protein>
    <submittedName>
        <fullName evidence="9">Cobalt-zinc-cadmium efflux system membrane fusion protein</fullName>
    </submittedName>
    <submittedName>
        <fullName evidence="8">Cobalt-zinc-cadmium resistance protein CzcB</fullName>
    </submittedName>
</protein>
<proteinExistence type="inferred from homology"/>
<evidence type="ECO:0000256" key="2">
    <source>
        <dbReference type="ARBA" id="ARBA00022448"/>
    </source>
</evidence>
<evidence type="ECO:0000259" key="3">
    <source>
        <dbReference type="Pfam" id="PF25893"/>
    </source>
</evidence>
<evidence type="ECO:0000313" key="10">
    <source>
        <dbReference type="Proteomes" id="UP000032614"/>
    </source>
</evidence>
<geneLocation type="plasmid" evidence="8 10">
    <name>pBIL</name>
</geneLocation>
<dbReference type="Pfam" id="PF25975">
    <property type="entry name" value="CzcB_C"/>
    <property type="match status" value="1"/>
</dbReference>
<dbReference type="EMBL" id="JACIIK010000011">
    <property type="protein sequence ID" value="MBB6205034.1"/>
    <property type="molecule type" value="Genomic_DNA"/>
</dbReference>
<dbReference type="InterPro" id="IPR058648">
    <property type="entry name" value="HH_CzcB-like"/>
</dbReference>
<dbReference type="GO" id="GO:0060003">
    <property type="term" value="P:copper ion export"/>
    <property type="evidence" value="ECO:0007669"/>
    <property type="project" value="TreeGrafter"/>
</dbReference>
<dbReference type="Gene3D" id="2.40.50.100">
    <property type="match status" value="1"/>
</dbReference>
<reference evidence="9 11" key="2">
    <citation type="submission" date="2020-08" db="EMBL/GenBank/DDBJ databases">
        <title>Genomic Encyclopedia of Type Strains, Phase IV (KMG-V): Genome sequencing to study the core and pangenomes of soil and plant-associated prokaryotes.</title>
        <authorList>
            <person name="Whitman W."/>
        </authorList>
    </citation>
    <scope>NUCLEOTIDE SEQUENCE [LARGE SCALE GENOMIC DNA]</scope>
    <source>
        <strain evidence="9 11">SEMIA 4013</strain>
    </source>
</reference>
<dbReference type="InterPro" id="IPR058649">
    <property type="entry name" value="CzcB_C"/>
</dbReference>
<evidence type="ECO:0000256" key="1">
    <source>
        <dbReference type="ARBA" id="ARBA00009477"/>
    </source>
</evidence>
<evidence type="ECO:0000313" key="8">
    <source>
        <dbReference type="EMBL" id="AJZ56296.1"/>
    </source>
</evidence>
<organism evidence="9 11">
    <name type="scientific">Paraburkholderia fungorum</name>
    <dbReference type="NCBI Taxonomy" id="134537"/>
    <lineage>
        <taxon>Bacteria</taxon>
        <taxon>Pseudomonadati</taxon>
        <taxon>Pseudomonadota</taxon>
        <taxon>Betaproteobacteria</taxon>
        <taxon>Burkholderiales</taxon>
        <taxon>Burkholderiaceae</taxon>
        <taxon>Paraburkholderia</taxon>
    </lineage>
</organism>
<dbReference type="Proteomes" id="UP000032614">
    <property type="component" value="Plasmid pBIL"/>
</dbReference>
<dbReference type="GeneID" id="66513397"/>
<dbReference type="GO" id="GO:0022857">
    <property type="term" value="F:transmembrane transporter activity"/>
    <property type="evidence" value="ECO:0007669"/>
    <property type="project" value="InterPro"/>
</dbReference>
<feature type="domain" description="CzcB N-terminal" evidence="5">
    <location>
        <begin position="55"/>
        <end position="145"/>
    </location>
</feature>
<dbReference type="Proteomes" id="UP000518681">
    <property type="component" value="Unassembled WGS sequence"/>
</dbReference>
<feature type="domain" description="CzcB-like alpha-helical hairpin" evidence="3">
    <location>
        <begin position="231"/>
        <end position="290"/>
    </location>
</feature>
<dbReference type="Pfam" id="PF25971">
    <property type="entry name" value="CzcB_N"/>
    <property type="match status" value="1"/>
</dbReference>
<dbReference type="AlphaFoldDB" id="A0AAW3V3F7"/>
<gene>
    <name evidence="8" type="primary">czcB</name>
    <name evidence="9" type="ORF">GGD69_005928</name>
    <name evidence="8" type="ORF">OI25_8188</name>
</gene>
<dbReference type="RefSeq" id="WP_028197127.1">
    <property type="nucleotide sequence ID" value="NZ_CADFGE010000013.1"/>
</dbReference>
<keyword evidence="8" id="KW-0614">Plasmid</keyword>
<dbReference type="Pfam" id="PF25973">
    <property type="entry name" value="BSH_CzcB"/>
    <property type="match status" value="1"/>
</dbReference>
<dbReference type="InterPro" id="IPR058792">
    <property type="entry name" value="Beta-barrel_RND_2"/>
</dbReference>
<feature type="domain" description="CusB-like beta-barrel" evidence="4">
    <location>
        <begin position="338"/>
        <end position="413"/>
    </location>
</feature>
<dbReference type="GO" id="GO:0016020">
    <property type="term" value="C:membrane"/>
    <property type="evidence" value="ECO:0007669"/>
    <property type="project" value="InterPro"/>
</dbReference>
<evidence type="ECO:0000259" key="7">
    <source>
        <dbReference type="Pfam" id="PF25975"/>
    </source>
</evidence>
<dbReference type="InterPro" id="IPR051909">
    <property type="entry name" value="MFP_Cation_Efflux"/>
</dbReference>
<reference evidence="8 10" key="1">
    <citation type="journal article" date="2015" name="Genome Announc.">
        <title>Complete genome sequences for 59 burkholderia isolates, both pathogenic and near neighbor.</title>
        <authorList>
            <person name="Johnson S.L."/>
            <person name="Bishop-Lilly K.A."/>
            <person name="Ladner J.T."/>
            <person name="Daligault H.E."/>
            <person name="Davenport K.W."/>
            <person name="Jaissle J."/>
            <person name="Frey K.G."/>
            <person name="Koroleva G.I."/>
            <person name="Bruce D.C."/>
            <person name="Coyne S.R."/>
            <person name="Broomall S.M."/>
            <person name="Li P.E."/>
            <person name="Teshima H."/>
            <person name="Gibbons H.S."/>
            <person name="Palacios G.F."/>
            <person name="Rosenzweig C.N."/>
            <person name="Redden C.L."/>
            <person name="Xu Y."/>
            <person name="Minogue T.D."/>
            <person name="Chain P.S."/>
        </authorList>
    </citation>
    <scope>NUCLEOTIDE SEQUENCE [LARGE SCALE GENOMIC DNA]</scope>
    <source>
        <strain evidence="8 10">ATCC BAA-463</strain>
        <plasmid evidence="8 10">pBIL</plasmid>
    </source>
</reference>
<dbReference type="InterPro" id="IPR058647">
    <property type="entry name" value="BSH_CzcB-like"/>
</dbReference>
<comment type="similarity">
    <text evidence="1">Belongs to the membrane fusion protein (MFP) (TC 8.A.1) family.</text>
</comment>
<sequence length="491" mass="51633">MPRKKLIIASAATIGVLTVALGAFALTREPLTRAIASGAAATSPASGTTAGQHGGTVLTSGRVAVEIVLSEKPGDARFVVYPLVDGKPAQGDVSVSGALTRYDGSRRELQFSVAGAKFTTTQPIPKPHVFDASINLKVDGRVAEFRFSRTDGAIALSAEQVKAAEIGIASVGPAQVVTSFQLPGEIKFNEDRTAHVVPRVAGIAERVTVSVGQRVEKGQLLAVIASTDLADRRSELLSAERRLSAARTSYEREKTLWLERISAEQDYLQAQVQLREAEIATQNARQKLAALNAPPSAAALNLYELRAPFAGTIVEKHVTPGESIAADANVLIISDLSSVWAEMAVPAQRLNDVRVGREATVSAAAFESKSSGPIAYVGSLLGEQTRTAPARVVLPNPDGAWRPGMFVNVAVDAGRQDVPVAVKSDALQDIDGSQAVFVQSPKGFVAQTIQTGRRDSQVVEIVSGLTPGQQYVAANSFVLKAELGKGSAGED</sequence>
<accession>A0AAW3V3F7</accession>
<dbReference type="Pfam" id="PF25893">
    <property type="entry name" value="HH_CzcB"/>
    <property type="match status" value="1"/>
</dbReference>
<evidence type="ECO:0000259" key="6">
    <source>
        <dbReference type="Pfam" id="PF25973"/>
    </source>
</evidence>
<dbReference type="NCBIfam" id="TIGR01730">
    <property type="entry name" value="RND_mfp"/>
    <property type="match status" value="1"/>
</dbReference>
<evidence type="ECO:0000313" key="9">
    <source>
        <dbReference type="EMBL" id="MBB6205034.1"/>
    </source>
</evidence>
<dbReference type="PANTHER" id="PTHR30097">
    <property type="entry name" value="CATION EFFLUX SYSTEM PROTEIN CUSB"/>
    <property type="match status" value="1"/>
</dbReference>
<dbReference type="Pfam" id="PF25954">
    <property type="entry name" value="Beta-barrel_RND_2"/>
    <property type="match status" value="1"/>
</dbReference>
<feature type="domain" description="CzcB-like C-terminal circularly permuted SH3-like" evidence="7">
    <location>
        <begin position="420"/>
        <end position="480"/>
    </location>
</feature>
<name>A0AAW3V3F7_9BURK</name>
<keyword evidence="2" id="KW-0813">Transport</keyword>
<dbReference type="InterPro" id="IPR058646">
    <property type="entry name" value="CzcB_N"/>
</dbReference>